<comment type="subcellular location">
    <subcellularLocation>
        <location evidence="1">Membrane</location>
        <topology evidence="1">Single-pass membrane protein</topology>
    </subcellularLocation>
</comment>
<proteinExistence type="predicted"/>
<keyword evidence="4" id="KW-0472">Membrane</keyword>
<keyword evidence="3" id="KW-1133">Transmembrane helix</keyword>
<feature type="chain" id="PRO_5021351090" evidence="5">
    <location>
        <begin position="19"/>
        <end position="112"/>
    </location>
</feature>
<evidence type="ECO:0000256" key="3">
    <source>
        <dbReference type="ARBA" id="ARBA00022989"/>
    </source>
</evidence>
<evidence type="ECO:0000256" key="4">
    <source>
        <dbReference type="ARBA" id="ARBA00023136"/>
    </source>
</evidence>
<name>A0A4Y9SG68_9BURK</name>
<dbReference type="RefSeq" id="WP_135201723.1">
    <property type="nucleotide sequence ID" value="NZ_SPVG01000116.1"/>
</dbReference>
<evidence type="ECO:0000256" key="1">
    <source>
        <dbReference type="ARBA" id="ARBA00004167"/>
    </source>
</evidence>
<dbReference type="InterPro" id="IPR006260">
    <property type="entry name" value="TonB/TolA_C"/>
</dbReference>
<dbReference type="SUPFAM" id="SSF74653">
    <property type="entry name" value="TolA/TonB C-terminal domain"/>
    <property type="match status" value="1"/>
</dbReference>
<dbReference type="GO" id="GO:0016020">
    <property type="term" value="C:membrane"/>
    <property type="evidence" value="ECO:0007669"/>
    <property type="project" value="UniProtKB-SubCell"/>
</dbReference>
<keyword evidence="8" id="KW-1185">Reference proteome</keyword>
<dbReference type="Proteomes" id="UP000297729">
    <property type="component" value="Unassembled WGS sequence"/>
</dbReference>
<evidence type="ECO:0000256" key="5">
    <source>
        <dbReference type="SAM" id="SignalP"/>
    </source>
</evidence>
<protein>
    <submittedName>
        <fullName evidence="7">TonB family protein</fullName>
    </submittedName>
</protein>
<feature type="domain" description="TonB C-terminal" evidence="6">
    <location>
        <begin position="46"/>
        <end position="109"/>
    </location>
</feature>
<evidence type="ECO:0000256" key="2">
    <source>
        <dbReference type="ARBA" id="ARBA00022692"/>
    </source>
</evidence>
<dbReference type="GO" id="GO:0055085">
    <property type="term" value="P:transmembrane transport"/>
    <property type="evidence" value="ECO:0007669"/>
    <property type="project" value="InterPro"/>
</dbReference>
<dbReference type="EMBL" id="SPVG01000116">
    <property type="protein sequence ID" value="TFW22901.1"/>
    <property type="molecule type" value="Genomic_DNA"/>
</dbReference>
<dbReference type="OrthoDB" id="7585155at2"/>
<evidence type="ECO:0000313" key="8">
    <source>
        <dbReference type="Proteomes" id="UP000297729"/>
    </source>
</evidence>
<dbReference type="AlphaFoldDB" id="A0A4Y9SG68"/>
<sequence>MKLIALMCALAVAPLARAEDSFNHQAYADTDRCAPVRPEGAAGSGKGTVKMAILVGRDGAVRAAKVVRSSGHPQLDAATREAYLKCTFHAAMTYGQARESWIILPYKWRAAD</sequence>
<keyword evidence="5" id="KW-0732">Signal</keyword>
<reference evidence="7 8" key="1">
    <citation type="submission" date="2019-03" db="EMBL/GenBank/DDBJ databases">
        <title>Draft Genome Sequence of Duganella callidus sp. nov., a Novel Duganella Species Isolated from Cultivated Soil.</title>
        <authorList>
            <person name="Raths R."/>
            <person name="Peta V."/>
            <person name="Bucking H."/>
        </authorList>
    </citation>
    <scope>NUCLEOTIDE SEQUENCE [LARGE SCALE GENOMIC DNA]</scope>
    <source>
        <strain evidence="7 8">DN04</strain>
    </source>
</reference>
<keyword evidence="2" id="KW-0812">Transmembrane</keyword>
<evidence type="ECO:0000259" key="6">
    <source>
        <dbReference type="Pfam" id="PF03544"/>
    </source>
</evidence>
<gene>
    <name evidence="7" type="ORF">E4L98_11620</name>
</gene>
<organism evidence="7 8">
    <name type="scientific">Duganella callida</name>
    <dbReference type="NCBI Taxonomy" id="2561932"/>
    <lineage>
        <taxon>Bacteria</taxon>
        <taxon>Pseudomonadati</taxon>
        <taxon>Pseudomonadota</taxon>
        <taxon>Betaproteobacteria</taxon>
        <taxon>Burkholderiales</taxon>
        <taxon>Oxalobacteraceae</taxon>
        <taxon>Telluria group</taxon>
        <taxon>Duganella</taxon>
    </lineage>
</organism>
<dbReference type="Gene3D" id="3.30.1150.10">
    <property type="match status" value="1"/>
</dbReference>
<evidence type="ECO:0000313" key="7">
    <source>
        <dbReference type="EMBL" id="TFW22901.1"/>
    </source>
</evidence>
<comment type="caution">
    <text evidence="7">The sequence shown here is derived from an EMBL/GenBank/DDBJ whole genome shotgun (WGS) entry which is preliminary data.</text>
</comment>
<accession>A0A4Y9SG68</accession>
<feature type="signal peptide" evidence="5">
    <location>
        <begin position="1"/>
        <end position="18"/>
    </location>
</feature>
<dbReference type="InterPro" id="IPR037682">
    <property type="entry name" value="TonB_C"/>
</dbReference>
<dbReference type="Pfam" id="PF03544">
    <property type="entry name" value="TonB_C"/>
    <property type="match status" value="1"/>
</dbReference>
<dbReference type="NCBIfam" id="TIGR01352">
    <property type="entry name" value="tonB_Cterm"/>
    <property type="match status" value="1"/>
</dbReference>